<dbReference type="FunFam" id="2.60.40.10:FF:001307">
    <property type="entry name" value="Stretchin-Mlck, isoform V"/>
    <property type="match status" value="3"/>
</dbReference>
<dbReference type="InterPro" id="IPR003599">
    <property type="entry name" value="Ig_sub"/>
</dbReference>
<feature type="compositionally biased region" description="Polar residues" evidence="4">
    <location>
        <begin position="929"/>
        <end position="940"/>
    </location>
</feature>
<keyword evidence="7" id="KW-1185">Reference proteome</keyword>
<dbReference type="InterPro" id="IPR007110">
    <property type="entry name" value="Ig-like_dom"/>
</dbReference>
<feature type="domain" description="Ig-like" evidence="5">
    <location>
        <begin position="272"/>
        <end position="352"/>
    </location>
</feature>
<dbReference type="FunFam" id="2.60.40.10:FF:000107">
    <property type="entry name" value="Myosin, light chain kinase a"/>
    <property type="match status" value="1"/>
</dbReference>
<feature type="domain" description="Ig-like" evidence="5">
    <location>
        <begin position="174"/>
        <end position="262"/>
    </location>
</feature>
<dbReference type="InterPro" id="IPR036179">
    <property type="entry name" value="Ig-like_dom_sf"/>
</dbReference>
<evidence type="ECO:0000256" key="4">
    <source>
        <dbReference type="SAM" id="MobiDB-lite"/>
    </source>
</evidence>
<dbReference type="Pfam" id="PF07679">
    <property type="entry name" value="I-set"/>
    <property type="match status" value="6"/>
</dbReference>
<dbReference type="PANTHER" id="PTHR13817">
    <property type="entry name" value="TITIN"/>
    <property type="match status" value="1"/>
</dbReference>
<dbReference type="EMBL" id="CAVLEF010000265">
    <property type="protein sequence ID" value="CAK1553973.1"/>
    <property type="molecule type" value="Genomic_DNA"/>
</dbReference>
<organism evidence="6 7">
    <name type="scientific">Leptosia nina</name>
    <dbReference type="NCBI Taxonomy" id="320188"/>
    <lineage>
        <taxon>Eukaryota</taxon>
        <taxon>Metazoa</taxon>
        <taxon>Ecdysozoa</taxon>
        <taxon>Arthropoda</taxon>
        <taxon>Hexapoda</taxon>
        <taxon>Insecta</taxon>
        <taxon>Pterygota</taxon>
        <taxon>Neoptera</taxon>
        <taxon>Endopterygota</taxon>
        <taxon>Lepidoptera</taxon>
        <taxon>Glossata</taxon>
        <taxon>Ditrysia</taxon>
        <taxon>Papilionoidea</taxon>
        <taxon>Pieridae</taxon>
        <taxon>Pierinae</taxon>
        <taxon>Leptosia</taxon>
    </lineage>
</organism>
<dbReference type="SUPFAM" id="SSF48726">
    <property type="entry name" value="Immunoglobulin"/>
    <property type="match status" value="6"/>
</dbReference>
<sequence length="2481" mass="278425">MKYLYVSFCYIGICLETEFFFLNLSSTSPVLLGIKLAKPTKNIWRGVRRKQHAISGRSAQCGARGSTRAMEPPAFPRSGVHTTRAAPGSEANILLPLPTGTPPFTYEWSRAGATLDGRFRSSVDANGVRLTVSAAQIGDSGVYTLQASNAAGKDTTRVSLEVSPDEAPTGEDPPTFLRRLQDLTVKVGTRTRFLVEILSSTECKVTWYRNERRLLEAERIALVRDGNFWCADVATVSVDDAGRWTCTAENLGGRASCSAHLNVLVPKAYKRPEFVEELRAILTEQGTVSLECKVVGVPTPVLRWFKDSREIKAGDVFALTANADDPTSLGTYTCEAINCMGRAYSSSKVHVIGRSKEGSARPSSGGLTPDPPPIFTKELEDQFVRICDPLTLSCHIVVPPWPRSTVWYNKEGKIDPSTKYHILEDGVGGYMVEIFGAEWADEGGVEVCGYKCGRQVPKNYRKPRFMENLQAVLTEEGLVSFECKVVGFPTPVLSWFKDGQELKPGDVYQLTGTNSLGSYCCIAKNCMGHASSSAELTVEDIQNQLNEEEKLQLFSKNQAPKFLQGLKSVEVKIDEPFRFTIKVAIPPEPTVLWYRDDQPVDESPRCHLGKEDRGVFYLDIKNLELMDQTEWKCVAMNDFGHSVTSCFLKLIIPRHFKKPRFLENLQAILSDEGAVNLECKVIGVPQPVLKWYKDGEELKPGDIHRIISGQDGTCCLGTYTCEAQNCMGISASSASLLGFEDTVKAKKKKSDDQALQRNLSLSTIHEERTSQMYDTPVADVTLDDKGEISFSFDGKEVSVSLYETPDLTEEEALQIVEMYADQLSENVTEHNVIELPPLRFVKETSTSGNLLMEAIIIDVSPDYFVSPEEDLRTEADIEDISIAEEIGQAQLSFDQEVSVDYIEKTMALISEEKSDIPKVLRRKSDSQKSGENYFSLSKDQSLSEEKKDDDDTQVLSESVSFASAQSTGKQKSKPSQDDEVGTQESDVTKTVLLREEQRTTLDTEIKLISKTNVTNQEEKHNIDPVVIKNVNEDLTYISSVLSKVMNDIQVMERDIILKSQLMSTAAVAAKSLEIITSIIKPLNDIHSITDAVKETINEASELNPVLFTKLPIFLKELQIALAMVEKCIDVGSDKTLIKNTCISVINNCEEDVTKLVTKIKDFALVNKLYLNSELVAEVQSLSSDILNVIEISRSTVATKSILIEDIKNEEVSIDKQHLNRTQKAVYNLKIPLTSLLNIVENALKVNFDTVLDINNAEVILFNMSSSIQDLQTALEHIEFLSVEESNSPLQKYNTNVIETVMGSVLKLRNSFENLSVEKEKREDKEQLNNVLQMISVNLNKISSDIKNIEGPIGAFDILYEDNKLEILQRMAHILISLENSLPILIGLPNIQSTLSAFHKNLTKALENTIESNDMNKYSTLVSICDVVNRINESIKNVQCSQNLSLACIGSNFSIIEEILKNKSIDYVSDQDLLTNARQYCIDIQSIITYTDDESIKIESERVEDITSTSPFFPESKANVVLHQIDHVISVINNISLEETASSISAIIPVLQKSCPILEELKYSVAALTQNAKEYESSLSEISDFSAAESFGKSLQELHENITTLNQVLLESMEDIKIKEDISNVFAKPIHELHTTLQILQENILSQCELYSPVHLSNKVATTELVLQNCILLVKEENEIEPIEELSTLEDISCIKTTAESILADELLLPITDEAFVEQAPPLIEIKSQKPEIAHVFQLLHNDIIDIQKLDILETLNILSEVKEYANLKSATETIVELQNKIIGILSPLLMESLTSVSNLDIVSNDIVTISNSLLRLKNHLCVIDMNNIPIYEDVLQLPSEEIYIIVKKINNLKNHLDECLTAIHDIKEIPELDKQLDALRRQCRELKTIVTEPLNVDLSFESIQCLNKSVDIFLQATESLANNDTVQNVGGQLLKDILIVQDELVDYVSVKENIEENLVVNTINNITVNLAALEQYNIHIYDTLDINIETKFDINAEYDNLIHMKHLIDESEIVVIKELTQKSESADMIIVEDFFKKIKSNFHNLQVLLHQNPSHKKVIRILQEYFALQANINDFKTEMVTLNITQNIQQSLNNFFSQTDNSLEKIKISLLKLTSSLSNTLFKKPLEKLEYSMVQLPECLKLDHLLHLHGLVQNFVLILNIAFPHLENLENVVNKELQMSLFINSESEDNLIIEAIDNFISFLEQETSVSDNAERKLFLIKMLTCSQNHQNYKIALGTGKKMIIMKYLADCSDLLQHHLEDIDKTLATKQKSLQTILNEQIRLLHILHGEVIHLKEQPERSKQEIAAIESCVESIIRLNKSIQDCSNSEKIQSAHQNISLLKDIICQTNTIQDSLDSLKCSTKDISSISSCLDDIKNVVYSISPVEHKLSKQEANVLLQHVEQYIEVTEIIEEISAVLNLGNVQEAKIVAEELRESIAKAEVIPENEEYIEYHLVTEHQENLAQRLQKSLTDIQEQAIENI</sequence>
<proteinExistence type="predicted"/>
<feature type="compositionally biased region" description="Polar residues" evidence="4">
    <location>
        <begin position="953"/>
        <end position="969"/>
    </location>
</feature>
<feature type="region of interest" description="Disordered" evidence="4">
    <location>
        <begin position="58"/>
        <end position="83"/>
    </location>
</feature>
<evidence type="ECO:0000256" key="3">
    <source>
        <dbReference type="SAM" id="Coils"/>
    </source>
</evidence>
<evidence type="ECO:0000256" key="1">
    <source>
        <dbReference type="ARBA" id="ARBA00022737"/>
    </source>
</evidence>
<dbReference type="PANTHER" id="PTHR13817:SF171">
    <property type="entry name" value="STRETCHIN-MLCK, ISOFORM U"/>
    <property type="match status" value="1"/>
</dbReference>
<dbReference type="PROSITE" id="PS50835">
    <property type="entry name" value="IG_LIKE"/>
    <property type="match status" value="6"/>
</dbReference>
<reference evidence="6 7" key="1">
    <citation type="submission" date="2023-11" db="EMBL/GenBank/DDBJ databases">
        <authorList>
            <person name="Okamura Y."/>
        </authorList>
    </citation>
    <scope>NUCLEOTIDE SEQUENCE [LARGE SCALE GENOMIC DNA]</scope>
</reference>
<evidence type="ECO:0000313" key="6">
    <source>
        <dbReference type="EMBL" id="CAK1553973.1"/>
    </source>
</evidence>
<dbReference type="InterPro" id="IPR013098">
    <property type="entry name" value="Ig_I-set"/>
</dbReference>
<dbReference type="Gene3D" id="2.60.40.10">
    <property type="entry name" value="Immunoglobulins"/>
    <property type="match status" value="7"/>
</dbReference>
<feature type="coiled-coil region" evidence="3">
    <location>
        <begin position="2423"/>
        <end position="2476"/>
    </location>
</feature>
<feature type="domain" description="Ig-like" evidence="5">
    <location>
        <begin position="560"/>
        <end position="644"/>
    </location>
</feature>
<name>A0AAV1JWQ3_9NEOP</name>
<dbReference type="InterPro" id="IPR003598">
    <property type="entry name" value="Ig_sub2"/>
</dbReference>
<feature type="region of interest" description="Disordered" evidence="4">
    <location>
        <begin position="918"/>
        <end position="991"/>
    </location>
</feature>
<keyword evidence="3" id="KW-0175">Coiled coil</keyword>
<dbReference type="SMART" id="SM00409">
    <property type="entry name" value="IG"/>
    <property type="match status" value="5"/>
</dbReference>
<dbReference type="SMART" id="SM00408">
    <property type="entry name" value="IGc2"/>
    <property type="match status" value="5"/>
</dbReference>
<gene>
    <name evidence="6" type="ORF">LNINA_LOCUS12931</name>
</gene>
<keyword evidence="2" id="KW-0393">Immunoglobulin domain</keyword>
<dbReference type="InterPro" id="IPR050964">
    <property type="entry name" value="Striated_Muscle_Regulatory"/>
</dbReference>
<evidence type="ECO:0000313" key="7">
    <source>
        <dbReference type="Proteomes" id="UP001497472"/>
    </source>
</evidence>
<dbReference type="InterPro" id="IPR013783">
    <property type="entry name" value="Ig-like_fold"/>
</dbReference>
<feature type="compositionally biased region" description="Basic and acidic residues" evidence="4">
    <location>
        <begin position="918"/>
        <end position="928"/>
    </location>
</feature>
<protein>
    <recommendedName>
        <fullName evidence="5">Ig-like domain-containing protein</fullName>
    </recommendedName>
</protein>
<feature type="domain" description="Ig-like" evidence="5">
    <location>
        <begin position="463"/>
        <end position="539"/>
    </location>
</feature>
<evidence type="ECO:0000259" key="5">
    <source>
        <dbReference type="PROSITE" id="PS50835"/>
    </source>
</evidence>
<dbReference type="Proteomes" id="UP001497472">
    <property type="component" value="Unassembled WGS sequence"/>
</dbReference>
<accession>A0AAV1JWQ3</accession>
<evidence type="ECO:0000256" key="2">
    <source>
        <dbReference type="ARBA" id="ARBA00023319"/>
    </source>
</evidence>
<keyword evidence="1" id="KW-0677">Repeat</keyword>
<comment type="caution">
    <text evidence="6">The sequence shown here is derived from an EMBL/GenBank/DDBJ whole genome shotgun (WGS) entry which is preliminary data.</text>
</comment>
<feature type="domain" description="Ig-like" evidence="5">
    <location>
        <begin position="659"/>
        <end position="737"/>
    </location>
</feature>
<feature type="domain" description="Ig-like" evidence="5">
    <location>
        <begin position="72"/>
        <end position="163"/>
    </location>
</feature>
<dbReference type="FunFam" id="2.60.40.10:FF:001894">
    <property type="entry name" value="Stretchin-Mlck, isoform V"/>
    <property type="match status" value="1"/>
</dbReference>